<dbReference type="Proteomes" id="UP001150569">
    <property type="component" value="Unassembled WGS sequence"/>
</dbReference>
<evidence type="ECO:0000256" key="1">
    <source>
        <dbReference type="SAM" id="MobiDB-lite"/>
    </source>
</evidence>
<feature type="compositionally biased region" description="Polar residues" evidence="1">
    <location>
        <begin position="1"/>
        <end position="21"/>
    </location>
</feature>
<keyword evidence="3" id="KW-1185">Reference proteome</keyword>
<dbReference type="EMBL" id="JANBPT010000030">
    <property type="protein sequence ID" value="KAJ1929604.1"/>
    <property type="molecule type" value="Genomic_DNA"/>
</dbReference>
<dbReference type="AlphaFoldDB" id="A0A9W8AHE9"/>
<comment type="caution">
    <text evidence="2">The sequence shown here is derived from an EMBL/GenBank/DDBJ whole genome shotgun (WGS) entry which is preliminary data.</text>
</comment>
<name>A0A9W8AHE9_9FUNG</name>
<proteinExistence type="predicted"/>
<evidence type="ECO:0000313" key="2">
    <source>
        <dbReference type="EMBL" id="KAJ1929604.1"/>
    </source>
</evidence>
<organism evidence="2 3">
    <name type="scientific">Tieghemiomyces parasiticus</name>
    <dbReference type="NCBI Taxonomy" id="78921"/>
    <lineage>
        <taxon>Eukaryota</taxon>
        <taxon>Fungi</taxon>
        <taxon>Fungi incertae sedis</taxon>
        <taxon>Zoopagomycota</taxon>
        <taxon>Kickxellomycotina</taxon>
        <taxon>Dimargaritomycetes</taxon>
        <taxon>Dimargaritales</taxon>
        <taxon>Dimargaritaceae</taxon>
        <taxon>Tieghemiomyces</taxon>
    </lineage>
</organism>
<gene>
    <name evidence="2" type="ORF">IWQ60_001034</name>
</gene>
<evidence type="ECO:0000313" key="3">
    <source>
        <dbReference type="Proteomes" id="UP001150569"/>
    </source>
</evidence>
<reference evidence="2" key="1">
    <citation type="submission" date="2022-07" db="EMBL/GenBank/DDBJ databases">
        <title>Phylogenomic reconstructions and comparative analyses of Kickxellomycotina fungi.</title>
        <authorList>
            <person name="Reynolds N.K."/>
            <person name="Stajich J.E."/>
            <person name="Barry K."/>
            <person name="Grigoriev I.V."/>
            <person name="Crous P."/>
            <person name="Smith M.E."/>
        </authorList>
    </citation>
    <scope>NUCLEOTIDE SEQUENCE</scope>
    <source>
        <strain evidence="2">RSA 861</strain>
    </source>
</reference>
<accession>A0A9W8AHE9</accession>
<protein>
    <submittedName>
        <fullName evidence="2">Uncharacterized protein</fullName>
    </submittedName>
</protein>
<sequence>MSSIKPDNYSPVSTRPATNPQELEAKGSDGGTVPEPKPAPNELDEWTYQTFSAKTTDAMLRYLSAPLGLAELIDREHAALKGTPPVEGPDGGNAEDTCIIDTHGLFSELQLVGGNLATLQAEVREFRTETGGQHEKLREALTTSAQGQVSALNSHHEAVLEAVTEQVQDAVLTALDNRDSRLVAKLDGVKCELATHLIQIDARFQTQAQYAETLAGLRTDLTAVANACSETNQLLTLHGQSANQNYHFIWQQLQNILHQQNLVLQALVEIKTEGVYTQPRKPPRKTKPVTDA</sequence>
<feature type="region of interest" description="Disordered" evidence="1">
    <location>
        <begin position="1"/>
        <end position="44"/>
    </location>
</feature>